<dbReference type="PANTHER" id="PTHR35335">
    <property type="entry name" value="UPF0716 PROTEIN FXSA"/>
    <property type="match status" value="1"/>
</dbReference>
<dbReference type="NCBIfam" id="NF008528">
    <property type="entry name" value="PRK11463.1-2"/>
    <property type="match status" value="1"/>
</dbReference>
<feature type="transmembrane region" description="Helical" evidence="2">
    <location>
        <begin position="29"/>
        <end position="46"/>
    </location>
</feature>
<reference evidence="3 4" key="1">
    <citation type="submission" date="2022-10" db="EMBL/GenBank/DDBJ databases">
        <title>High-quality genome sequences of two octocoral-associated bacteria, Endozoicomonas euniceicola EF212 and Endozoicomonas gorgoniicola PS125.</title>
        <authorList>
            <person name="Chiou Y.-J."/>
            <person name="Chen Y.-H."/>
        </authorList>
    </citation>
    <scope>NUCLEOTIDE SEQUENCE [LARGE SCALE GENOMIC DNA]</scope>
    <source>
        <strain evidence="3 4">PS125</strain>
    </source>
</reference>
<evidence type="ECO:0000313" key="3">
    <source>
        <dbReference type="EMBL" id="MCW7554350.1"/>
    </source>
</evidence>
<evidence type="ECO:0000313" key="4">
    <source>
        <dbReference type="Proteomes" id="UP001209854"/>
    </source>
</evidence>
<proteinExistence type="predicted"/>
<evidence type="ECO:0000256" key="1">
    <source>
        <dbReference type="SAM" id="MobiDB-lite"/>
    </source>
</evidence>
<sequence length="156" mass="17580">MRFPVWLFLLFPIIEMLVLIEVGSAIGGLNAVALIILGAIIGMAVLRQQGFSTMLRARERMAHGEMPATEMVEGFMIAIGGLFMMFPGFVSDFFGIALLIPPVRKYLLKKMIASGRWQVHQSSTTFEGQYHREDIDPSRGLHNTFDGDFKREDEKK</sequence>
<dbReference type="InterPro" id="IPR007313">
    <property type="entry name" value="FxsA"/>
</dbReference>
<dbReference type="Pfam" id="PF04186">
    <property type="entry name" value="FxsA"/>
    <property type="match status" value="1"/>
</dbReference>
<comment type="caution">
    <text evidence="3">The sequence shown here is derived from an EMBL/GenBank/DDBJ whole genome shotgun (WGS) entry which is preliminary data.</text>
</comment>
<keyword evidence="2" id="KW-0472">Membrane</keyword>
<protein>
    <submittedName>
        <fullName evidence="3">FxsA family protein</fullName>
    </submittedName>
</protein>
<dbReference type="Proteomes" id="UP001209854">
    <property type="component" value="Unassembled WGS sequence"/>
</dbReference>
<evidence type="ECO:0000256" key="2">
    <source>
        <dbReference type="SAM" id="Phobius"/>
    </source>
</evidence>
<dbReference type="EMBL" id="JAPFCC010000001">
    <property type="protein sequence ID" value="MCW7554350.1"/>
    <property type="molecule type" value="Genomic_DNA"/>
</dbReference>
<keyword evidence="2" id="KW-0812">Transmembrane</keyword>
<organism evidence="3 4">
    <name type="scientific">Endozoicomonas gorgoniicola</name>
    <dbReference type="NCBI Taxonomy" id="1234144"/>
    <lineage>
        <taxon>Bacteria</taxon>
        <taxon>Pseudomonadati</taxon>
        <taxon>Pseudomonadota</taxon>
        <taxon>Gammaproteobacteria</taxon>
        <taxon>Oceanospirillales</taxon>
        <taxon>Endozoicomonadaceae</taxon>
        <taxon>Endozoicomonas</taxon>
    </lineage>
</organism>
<feature type="region of interest" description="Disordered" evidence="1">
    <location>
        <begin position="128"/>
        <end position="156"/>
    </location>
</feature>
<keyword evidence="4" id="KW-1185">Reference proteome</keyword>
<accession>A0ABT3MYA4</accession>
<dbReference type="PANTHER" id="PTHR35335:SF1">
    <property type="entry name" value="UPF0716 PROTEIN FXSA"/>
    <property type="match status" value="1"/>
</dbReference>
<gene>
    <name evidence="3" type="ORF">NX722_17330</name>
</gene>
<feature type="transmembrane region" description="Helical" evidence="2">
    <location>
        <begin position="6"/>
        <end position="22"/>
    </location>
</feature>
<dbReference type="RefSeq" id="WP_262564090.1">
    <property type="nucleotide sequence ID" value="NZ_JAPFCC010000001.1"/>
</dbReference>
<feature type="transmembrane region" description="Helical" evidence="2">
    <location>
        <begin position="75"/>
        <end position="100"/>
    </location>
</feature>
<name>A0ABT3MYA4_9GAMM</name>
<keyword evidence="2" id="KW-1133">Transmembrane helix</keyword>
<feature type="compositionally biased region" description="Basic and acidic residues" evidence="1">
    <location>
        <begin position="129"/>
        <end position="156"/>
    </location>
</feature>